<gene>
    <name evidence="1" type="ORF">HPBE_LOCUS19906</name>
</gene>
<reference evidence="1 2" key="1">
    <citation type="submission" date="2018-11" db="EMBL/GenBank/DDBJ databases">
        <authorList>
            <consortium name="Pathogen Informatics"/>
        </authorList>
    </citation>
    <scope>NUCLEOTIDE SEQUENCE [LARGE SCALE GENOMIC DNA]</scope>
</reference>
<evidence type="ECO:0000313" key="2">
    <source>
        <dbReference type="Proteomes" id="UP000050761"/>
    </source>
</evidence>
<dbReference type="PANTHER" id="PTHR46238">
    <property type="entry name" value="REVERSE TRANSCRIPTASE DOMAIN-CONTAINING PROTEIN"/>
    <property type="match status" value="1"/>
</dbReference>
<keyword evidence="2" id="KW-1185">Reference proteome</keyword>
<reference evidence="3" key="2">
    <citation type="submission" date="2019-09" db="UniProtKB">
        <authorList>
            <consortium name="WormBaseParasite"/>
        </authorList>
    </citation>
    <scope>IDENTIFICATION</scope>
</reference>
<name>A0A183GCK6_HELPZ</name>
<dbReference type="Proteomes" id="UP000050761">
    <property type="component" value="Unassembled WGS sequence"/>
</dbReference>
<dbReference type="OrthoDB" id="424543at2759"/>
<evidence type="ECO:0000313" key="3">
    <source>
        <dbReference type="WBParaSite" id="HPBE_0001990701-mRNA-1"/>
    </source>
</evidence>
<accession>A0A183GCK6</accession>
<protein>
    <submittedName>
        <fullName evidence="3">Craniofacial development protein 2-like</fullName>
    </submittedName>
</protein>
<dbReference type="WBParaSite" id="HPBE_0001990701-mRNA-1">
    <property type="protein sequence ID" value="HPBE_0001990701-mRNA-1"/>
    <property type="gene ID" value="HPBE_0001990701"/>
</dbReference>
<accession>A0A3P8AS74</accession>
<proteinExistence type="predicted"/>
<dbReference type="EMBL" id="UZAH01031706">
    <property type="protein sequence ID" value="VDP17307.1"/>
    <property type="molecule type" value="Genomic_DNA"/>
</dbReference>
<evidence type="ECO:0000313" key="1">
    <source>
        <dbReference type="EMBL" id="VDP17307.1"/>
    </source>
</evidence>
<organism evidence="2 3">
    <name type="scientific">Heligmosomoides polygyrus</name>
    <name type="common">Parasitic roundworm</name>
    <dbReference type="NCBI Taxonomy" id="6339"/>
    <lineage>
        <taxon>Eukaryota</taxon>
        <taxon>Metazoa</taxon>
        <taxon>Ecdysozoa</taxon>
        <taxon>Nematoda</taxon>
        <taxon>Chromadorea</taxon>
        <taxon>Rhabditida</taxon>
        <taxon>Rhabditina</taxon>
        <taxon>Rhabditomorpha</taxon>
        <taxon>Strongyloidea</taxon>
        <taxon>Heligmosomidae</taxon>
        <taxon>Heligmosomoides</taxon>
    </lineage>
</organism>
<dbReference type="PANTHER" id="PTHR46238:SF8">
    <property type="entry name" value="ENDONUCLEASE_EXONUCLEASE_PHOSPHATASE DOMAIN-CONTAINING PROTEIN"/>
    <property type="match status" value="1"/>
</dbReference>
<dbReference type="AlphaFoldDB" id="A0A183GCK6"/>
<sequence>MKIVVATKERLYSFFSAYAPQIGCSDQAKDEFWSLLDEKTAEVPSKDVIMVAGDPNGHVGATKEGYSCHGGFGYGSRNADDRVSNDGRGGVSSMKANGIELPRTSVFKYLGSAVASDGNLRTEVNSRVSAVWSKWRSLTGVLCDRKIPEHLKSKIYRAVVRPVAMYGTECWPATKKLKRASASWRRRCCAGRLESRACTRNNAIRQKFDVAPIADKTREARLRWYGHVLRGKEDSVRKIGLELEMSGKRPRGRPKQRWSNVT</sequence>